<feature type="region of interest" description="Disordered" evidence="1">
    <location>
        <begin position="86"/>
        <end position="107"/>
    </location>
</feature>
<proteinExistence type="predicted"/>
<keyword evidence="3" id="KW-1185">Reference proteome</keyword>
<evidence type="ECO:0000313" key="2">
    <source>
        <dbReference type="EMBL" id="CAG8479386.1"/>
    </source>
</evidence>
<comment type="caution">
    <text evidence="2">The sequence shown here is derived from an EMBL/GenBank/DDBJ whole genome shotgun (WGS) entry which is preliminary data.</text>
</comment>
<name>A0ABM8VYK0_GIGMA</name>
<protein>
    <submittedName>
        <fullName evidence="2">17602_t:CDS:1</fullName>
    </submittedName>
</protein>
<dbReference type="Proteomes" id="UP000789901">
    <property type="component" value="Unassembled WGS sequence"/>
</dbReference>
<dbReference type="EMBL" id="CAJVQB010000277">
    <property type="protein sequence ID" value="CAG8479386.1"/>
    <property type="molecule type" value="Genomic_DNA"/>
</dbReference>
<evidence type="ECO:0000256" key="1">
    <source>
        <dbReference type="SAM" id="MobiDB-lite"/>
    </source>
</evidence>
<sequence length="107" mass="12618">MIGKKRTRLNINHLTNIASELKFSKVKYNNNNKNEDEDKDENSFDIDNKKDESNLNDLLISEMINLNSYNINETKNTLPLVNDIQHESEPEENSDIDFESIYNEEFY</sequence>
<gene>
    <name evidence="2" type="ORF">GMARGA_LOCUS1163</name>
</gene>
<accession>A0ABM8VYK0</accession>
<reference evidence="2 3" key="1">
    <citation type="submission" date="2021-06" db="EMBL/GenBank/DDBJ databases">
        <authorList>
            <person name="Kallberg Y."/>
            <person name="Tangrot J."/>
            <person name="Rosling A."/>
        </authorList>
    </citation>
    <scope>NUCLEOTIDE SEQUENCE [LARGE SCALE GENOMIC DNA]</scope>
    <source>
        <strain evidence="2 3">120-4 pot B 10/14</strain>
    </source>
</reference>
<evidence type="ECO:0000313" key="3">
    <source>
        <dbReference type="Proteomes" id="UP000789901"/>
    </source>
</evidence>
<feature type="compositionally biased region" description="Acidic residues" evidence="1">
    <location>
        <begin position="89"/>
        <end position="98"/>
    </location>
</feature>
<organism evidence="2 3">
    <name type="scientific">Gigaspora margarita</name>
    <dbReference type="NCBI Taxonomy" id="4874"/>
    <lineage>
        <taxon>Eukaryota</taxon>
        <taxon>Fungi</taxon>
        <taxon>Fungi incertae sedis</taxon>
        <taxon>Mucoromycota</taxon>
        <taxon>Glomeromycotina</taxon>
        <taxon>Glomeromycetes</taxon>
        <taxon>Diversisporales</taxon>
        <taxon>Gigasporaceae</taxon>
        <taxon>Gigaspora</taxon>
    </lineage>
</organism>